<accession>A0AAE1QCE3</accession>
<dbReference type="Proteomes" id="UP001292094">
    <property type="component" value="Unassembled WGS sequence"/>
</dbReference>
<comment type="caution">
    <text evidence="1">The sequence shown here is derived from an EMBL/GenBank/DDBJ whole genome shotgun (WGS) entry which is preliminary data.</text>
</comment>
<dbReference type="EMBL" id="JAWZYT010000508">
    <property type="protein sequence ID" value="KAK4322587.1"/>
    <property type="molecule type" value="Genomic_DNA"/>
</dbReference>
<evidence type="ECO:0000313" key="1">
    <source>
        <dbReference type="EMBL" id="KAK4322587.1"/>
    </source>
</evidence>
<organism evidence="1 2">
    <name type="scientific">Petrolisthes manimaculis</name>
    <dbReference type="NCBI Taxonomy" id="1843537"/>
    <lineage>
        <taxon>Eukaryota</taxon>
        <taxon>Metazoa</taxon>
        <taxon>Ecdysozoa</taxon>
        <taxon>Arthropoda</taxon>
        <taxon>Crustacea</taxon>
        <taxon>Multicrustacea</taxon>
        <taxon>Malacostraca</taxon>
        <taxon>Eumalacostraca</taxon>
        <taxon>Eucarida</taxon>
        <taxon>Decapoda</taxon>
        <taxon>Pleocyemata</taxon>
        <taxon>Anomura</taxon>
        <taxon>Galatheoidea</taxon>
        <taxon>Porcellanidae</taxon>
        <taxon>Petrolisthes</taxon>
    </lineage>
</organism>
<sequence length="139" mass="15019">MVGISCTNSVFLYPAFSDLCSQPPSSSSSWLPFIPILILIQPPSSSSSSWLPFILILILIQPPSSSSSSWLPFIPILILIQPPSSSFPSSRPRLSLSFGLPATTTTHLSIKPVELAMCRAKCTDRELGEEIQAPDQSGM</sequence>
<dbReference type="AlphaFoldDB" id="A0AAE1QCE3"/>
<reference evidence="1" key="1">
    <citation type="submission" date="2023-11" db="EMBL/GenBank/DDBJ databases">
        <title>Genome assemblies of two species of porcelain crab, Petrolisthes cinctipes and Petrolisthes manimaculis (Anomura: Porcellanidae).</title>
        <authorList>
            <person name="Angst P."/>
        </authorList>
    </citation>
    <scope>NUCLEOTIDE SEQUENCE</scope>
    <source>
        <strain evidence="1">PB745_02</strain>
        <tissue evidence="1">Gill</tissue>
    </source>
</reference>
<proteinExistence type="predicted"/>
<name>A0AAE1QCE3_9EUCA</name>
<protein>
    <submittedName>
        <fullName evidence="1">Uncharacterized protein</fullName>
    </submittedName>
</protein>
<keyword evidence="2" id="KW-1185">Reference proteome</keyword>
<evidence type="ECO:0000313" key="2">
    <source>
        <dbReference type="Proteomes" id="UP001292094"/>
    </source>
</evidence>
<gene>
    <name evidence="1" type="ORF">Pmani_006667</name>
</gene>